<dbReference type="AlphaFoldDB" id="A0A8K0TQB7"/>
<accession>A0A8K0TQB7</accession>
<feature type="region of interest" description="Disordered" evidence="1">
    <location>
        <begin position="176"/>
        <end position="196"/>
    </location>
</feature>
<keyword evidence="3" id="KW-1185">Reference proteome</keyword>
<evidence type="ECO:0000313" key="3">
    <source>
        <dbReference type="Proteomes" id="UP000813385"/>
    </source>
</evidence>
<sequence>MTAGDAPALEKSPFHGSLGRCAYPAVADRLYIERCAPGRLSCAKELPRTVTRLKEQCANGSPLRQIPTERFRKAQSNRCCQPDSHARIERQFRGYARPEELRFSGHTHTQQTPVSVPSKMDPGAVDIVTADYVGGLSVPSASFSDLYPAKRPRSFQVPYSTRPVPTRWLFRRPRSRYTDVSETQSGDDEEELSHHRDATQVTALSLGSLGLIRTSGTSRNIRGRRRLLAQDTDEVMIHRTPSSPGPVPVWAVLPRASSAFAPRRARGSKQAYPR</sequence>
<dbReference type="Proteomes" id="UP000813385">
    <property type="component" value="Unassembled WGS sequence"/>
</dbReference>
<gene>
    <name evidence="2" type="ORF">B0T11DRAFT_16993</name>
</gene>
<dbReference type="EMBL" id="JAGPXD010000001">
    <property type="protein sequence ID" value="KAH7376120.1"/>
    <property type="molecule type" value="Genomic_DNA"/>
</dbReference>
<comment type="caution">
    <text evidence="2">The sequence shown here is derived from an EMBL/GenBank/DDBJ whole genome shotgun (WGS) entry which is preliminary data.</text>
</comment>
<protein>
    <submittedName>
        <fullName evidence="2">Uncharacterized protein</fullName>
    </submittedName>
</protein>
<organism evidence="2 3">
    <name type="scientific">Plectosphaerella cucumerina</name>
    <dbReference type="NCBI Taxonomy" id="40658"/>
    <lineage>
        <taxon>Eukaryota</taxon>
        <taxon>Fungi</taxon>
        <taxon>Dikarya</taxon>
        <taxon>Ascomycota</taxon>
        <taxon>Pezizomycotina</taxon>
        <taxon>Sordariomycetes</taxon>
        <taxon>Hypocreomycetidae</taxon>
        <taxon>Glomerellales</taxon>
        <taxon>Plectosphaerellaceae</taxon>
        <taxon>Plectosphaerella</taxon>
    </lineage>
</organism>
<name>A0A8K0TQB7_9PEZI</name>
<evidence type="ECO:0000313" key="2">
    <source>
        <dbReference type="EMBL" id="KAH7376120.1"/>
    </source>
</evidence>
<proteinExistence type="predicted"/>
<evidence type="ECO:0000256" key="1">
    <source>
        <dbReference type="SAM" id="MobiDB-lite"/>
    </source>
</evidence>
<reference evidence="2" key="1">
    <citation type="journal article" date="2021" name="Nat. Commun.">
        <title>Genetic determinants of endophytism in the Arabidopsis root mycobiome.</title>
        <authorList>
            <person name="Mesny F."/>
            <person name="Miyauchi S."/>
            <person name="Thiergart T."/>
            <person name="Pickel B."/>
            <person name="Atanasova L."/>
            <person name="Karlsson M."/>
            <person name="Huettel B."/>
            <person name="Barry K.W."/>
            <person name="Haridas S."/>
            <person name="Chen C."/>
            <person name="Bauer D."/>
            <person name="Andreopoulos W."/>
            <person name="Pangilinan J."/>
            <person name="LaButti K."/>
            <person name="Riley R."/>
            <person name="Lipzen A."/>
            <person name="Clum A."/>
            <person name="Drula E."/>
            <person name="Henrissat B."/>
            <person name="Kohler A."/>
            <person name="Grigoriev I.V."/>
            <person name="Martin F.M."/>
            <person name="Hacquard S."/>
        </authorList>
    </citation>
    <scope>NUCLEOTIDE SEQUENCE</scope>
    <source>
        <strain evidence="2">MPI-CAGE-AT-0016</strain>
    </source>
</reference>